<accession>A0ABP5Y8B3</accession>
<feature type="domain" description="Pyridoxamine 5'-phosphate oxidase N-terminal" evidence="2">
    <location>
        <begin position="166"/>
        <end position="263"/>
    </location>
</feature>
<dbReference type="PANTHER" id="PTHR42815">
    <property type="entry name" value="FAD-BINDING, PUTATIVE (AFU_ORTHOLOGUE AFUA_6G07600)-RELATED"/>
    <property type="match status" value="1"/>
</dbReference>
<dbReference type="PANTHER" id="PTHR42815:SF2">
    <property type="entry name" value="FAD-BINDING, PUTATIVE (AFU_ORTHOLOGUE AFUA_6G07600)-RELATED"/>
    <property type="match status" value="1"/>
</dbReference>
<dbReference type="RefSeq" id="WP_344398435.1">
    <property type="nucleotide sequence ID" value="NZ_BAAASG010000002.1"/>
</dbReference>
<keyword evidence="4" id="KW-1185">Reference proteome</keyword>
<evidence type="ECO:0000259" key="2">
    <source>
        <dbReference type="Pfam" id="PF01243"/>
    </source>
</evidence>
<feature type="compositionally biased region" description="Basic and acidic residues" evidence="1">
    <location>
        <begin position="1"/>
        <end position="11"/>
    </location>
</feature>
<dbReference type="Proteomes" id="UP001501777">
    <property type="component" value="Unassembled WGS sequence"/>
</dbReference>
<evidence type="ECO:0000256" key="1">
    <source>
        <dbReference type="SAM" id="MobiDB-lite"/>
    </source>
</evidence>
<name>A0ABP5Y8B3_STRLO</name>
<comment type="caution">
    <text evidence="3">The sequence shown here is derived from an EMBL/GenBank/DDBJ whole genome shotgun (WGS) entry which is preliminary data.</text>
</comment>
<evidence type="ECO:0000313" key="4">
    <source>
        <dbReference type="Proteomes" id="UP001501777"/>
    </source>
</evidence>
<dbReference type="Gene3D" id="2.30.110.10">
    <property type="entry name" value="Electron Transport, Fmn-binding Protein, Chain A"/>
    <property type="match status" value="1"/>
</dbReference>
<evidence type="ECO:0000313" key="3">
    <source>
        <dbReference type="EMBL" id="GAA2473897.1"/>
    </source>
</evidence>
<gene>
    <name evidence="3" type="ORF">GCM10010276_06160</name>
</gene>
<proteinExistence type="predicted"/>
<feature type="compositionally biased region" description="Polar residues" evidence="1">
    <location>
        <begin position="307"/>
        <end position="317"/>
    </location>
</feature>
<dbReference type="EMBL" id="BAAASG010000002">
    <property type="protein sequence ID" value="GAA2473897.1"/>
    <property type="molecule type" value="Genomic_DNA"/>
</dbReference>
<reference evidence="4" key="1">
    <citation type="journal article" date="2019" name="Int. J. Syst. Evol. Microbiol.">
        <title>The Global Catalogue of Microorganisms (GCM) 10K type strain sequencing project: providing services to taxonomists for standard genome sequencing and annotation.</title>
        <authorList>
            <consortium name="The Broad Institute Genomics Platform"/>
            <consortium name="The Broad Institute Genome Sequencing Center for Infectious Disease"/>
            <person name="Wu L."/>
            <person name="Ma J."/>
        </authorList>
    </citation>
    <scope>NUCLEOTIDE SEQUENCE [LARGE SCALE GENOMIC DNA]</scope>
    <source>
        <strain evidence="4">JCM 4395</strain>
    </source>
</reference>
<dbReference type="InterPro" id="IPR012349">
    <property type="entry name" value="Split_barrel_FMN-bd"/>
</dbReference>
<dbReference type="SUPFAM" id="SSF50475">
    <property type="entry name" value="FMN-binding split barrel"/>
    <property type="match status" value="1"/>
</dbReference>
<sequence length="317" mass="34668">MDIRNVEHEGEQAIQRQAREGGPGWGSPMFGPEIPHGFVPFIRDQRMLVIAGADDAGAVWSTVVDGPAGFAQAADERTVVIDALPAPGDPLREAFRTERDIGVLALQPQTRRRIRMNGVAGRDGNRLVVRTEQVLGNCPKYLQTRTVKQSVPGAAEPAVTGEELSEDQQRWIQGADTFFVASFSPGHGADSSHRGGMPGFVTVAGPRTIVWPDYAGNQFYMTLGNMHLNPATGLLFLDWENGHTLQLTGQGRIHWDPARVQKYPGALRVVEFDIAKVVQIDRASSLRWAFHAYSRVNPPARAEDQPTGPTASAHRQP</sequence>
<dbReference type="InterPro" id="IPR011576">
    <property type="entry name" value="Pyridox_Oxase_N"/>
</dbReference>
<feature type="region of interest" description="Disordered" evidence="1">
    <location>
        <begin position="1"/>
        <end position="29"/>
    </location>
</feature>
<dbReference type="Pfam" id="PF01243">
    <property type="entry name" value="PNPOx_N"/>
    <property type="match status" value="1"/>
</dbReference>
<protein>
    <submittedName>
        <fullName evidence="3">Pyridoxamine 5'-phosphate oxidase family protein</fullName>
    </submittedName>
</protein>
<feature type="region of interest" description="Disordered" evidence="1">
    <location>
        <begin position="298"/>
        <end position="317"/>
    </location>
</feature>
<organism evidence="3 4">
    <name type="scientific">Streptomyces longisporus</name>
    <dbReference type="NCBI Taxonomy" id="1948"/>
    <lineage>
        <taxon>Bacteria</taxon>
        <taxon>Bacillati</taxon>
        <taxon>Actinomycetota</taxon>
        <taxon>Actinomycetes</taxon>
        <taxon>Kitasatosporales</taxon>
        <taxon>Streptomycetaceae</taxon>
        <taxon>Streptomyces</taxon>
    </lineage>
</organism>